<dbReference type="Proteomes" id="UP000619244">
    <property type="component" value="Unassembled WGS sequence"/>
</dbReference>
<dbReference type="EMBL" id="BMVU01000034">
    <property type="protein sequence ID" value="GGX95210.1"/>
    <property type="molecule type" value="Genomic_DNA"/>
</dbReference>
<comment type="caution">
    <text evidence="2">The sequence shown here is derived from an EMBL/GenBank/DDBJ whole genome shotgun (WGS) entry which is preliminary data.</text>
</comment>
<evidence type="ECO:0000313" key="2">
    <source>
        <dbReference type="EMBL" id="GGX95210.1"/>
    </source>
</evidence>
<organism evidence="2 3">
    <name type="scientific">Streptomyces minutiscleroticus</name>
    <dbReference type="NCBI Taxonomy" id="68238"/>
    <lineage>
        <taxon>Bacteria</taxon>
        <taxon>Bacillati</taxon>
        <taxon>Actinomycetota</taxon>
        <taxon>Actinomycetes</taxon>
        <taxon>Kitasatosporales</taxon>
        <taxon>Streptomycetaceae</taxon>
        <taxon>Streptomyces</taxon>
    </lineage>
</organism>
<dbReference type="AlphaFoldDB" id="A0A918U512"/>
<feature type="region of interest" description="Disordered" evidence="1">
    <location>
        <begin position="31"/>
        <end position="59"/>
    </location>
</feature>
<sequence length="59" mass="6135">MQGGHGGSAAGGQLADREFVDSFRYLGHLATLPTPSGARSVDRGCAEHHAKQSLSRSTP</sequence>
<feature type="compositionally biased region" description="Basic and acidic residues" evidence="1">
    <location>
        <begin position="40"/>
        <end position="50"/>
    </location>
</feature>
<gene>
    <name evidence="2" type="ORF">GCM10010358_56300</name>
</gene>
<name>A0A918U512_9ACTN</name>
<evidence type="ECO:0000313" key="3">
    <source>
        <dbReference type="Proteomes" id="UP000619244"/>
    </source>
</evidence>
<accession>A0A918U512</accession>
<reference evidence="2" key="2">
    <citation type="submission" date="2020-09" db="EMBL/GenBank/DDBJ databases">
        <authorList>
            <person name="Sun Q."/>
            <person name="Ohkuma M."/>
        </authorList>
    </citation>
    <scope>NUCLEOTIDE SEQUENCE</scope>
    <source>
        <strain evidence="2">JCM 4790</strain>
    </source>
</reference>
<protein>
    <submittedName>
        <fullName evidence="2">Uncharacterized protein</fullName>
    </submittedName>
</protein>
<proteinExistence type="predicted"/>
<evidence type="ECO:0000256" key="1">
    <source>
        <dbReference type="SAM" id="MobiDB-lite"/>
    </source>
</evidence>
<keyword evidence="3" id="KW-1185">Reference proteome</keyword>
<reference evidence="2" key="1">
    <citation type="journal article" date="2014" name="Int. J. Syst. Evol. Microbiol.">
        <title>Complete genome sequence of Corynebacterium casei LMG S-19264T (=DSM 44701T), isolated from a smear-ripened cheese.</title>
        <authorList>
            <consortium name="US DOE Joint Genome Institute (JGI-PGF)"/>
            <person name="Walter F."/>
            <person name="Albersmeier A."/>
            <person name="Kalinowski J."/>
            <person name="Ruckert C."/>
        </authorList>
    </citation>
    <scope>NUCLEOTIDE SEQUENCE</scope>
    <source>
        <strain evidence="2">JCM 4790</strain>
    </source>
</reference>